<sequence length="736" mass="82544">MTGNIRKHRNTFVASSCPDVMTTSTRVLKDRRPASISEDVADLHLAKRARKSDDIDMDFDEGAAEQMLEGCSNGDSGYRYLEHPADVQVHAWGPDLAKAVAQAVTAMYGYMTELDKVEEQFTMYYSAKANDLQGLVHAIMEEALCGFQSEPFFVGKGVVVDKLDLKQFTADFQVAGECFDLQKHSQLTDVKAITYSNMQIHQKTDRCDIFMGVDVQKKVLKRKLEKMKATQHETAAKSASTPAPPIEDVSSFLSAKTFDGLKGKVNDRLLDSIKKMGFTTMTEIQAKSIEPLLEGRDVLASAKTGSGKTLAFLIPAIELLLKLDWKQYNGTGVIMVSPTRELSMQTYGVLTELLEGTSLSHGLVMGGSNRSAEQDKLAKGISVLVATPGRLLDHLQNTDPFVVKNLKCLIIDEADRILDIGFEIEMQQILRHLPKKRQTMLFSATHTPKVDELVKLSLHSNPVKLSVSEKSEVATVEGLQQGYVVCPSEKRFLMLFTFLKKNKNKKVMVFFSSCNSVKYHHELLNYIDIPCMSIHGKQKQAKRTSTFFQFCQAETGILLCTDVAARGLDIPAVDWIVQYDPPDEPREYIHRVGRTARGKDGRGNALLVLRPEELGFLRYLRAAKVVLNEFEFSWSKIANIQSQLENLIDKNYYLNKSAKEAYKCYVRAYDSHSLKDIFDVNNLDLIAVCKSFGFSVPPFVDLPISHKPKVQVRSKLSGAGYRKRPKAFTFKQKPKK</sequence>
<reference evidence="16 17" key="1">
    <citation type="submission" date="2013-05" db="EMBL/GenBank/DDBJ databases">
        <title>Draft genome of the parasitic nematode Anyclostoma ceylanicum.</title>
        <authorList>
            <person name="Mitreva M."/>
        </authorList>
    </citation>
    <scope>NUCLEOTIDE SEQUENCE [LARGE SCALE GENOMIC DNA]</scope>
</reference>
<evidence type="ECO:0000256" key="4">
    <source>
        <dbReference type="ARBA" id="ARBA00022741"/>
    </source>
</evidence>
<dbReference type="Pfam" id="PF13959">
    <property type="entry name" value="CTE_SPB4"/>
    <property type="match status" value="1"/>
</dbReference>
<accession>A0A0D6LIB1</accession>
<protein>
    <recommendedName>
        <fullName evidence="13">ATP-dependent RNA helicase</fullName>
        <ecNumber evidence="13">3.6.4.13</ecNumber>
    </recommendedName>
</protein>
<comment type="similarity">
    <text evidence="1">Belongs to the archease family.</text>
</comment>
<dbReference type="InterPro" id="IPR036820">
    <property type="entry name" value="Archease_dom_sf"/>
</dbReference>
<keyword evidence="5 12" id="KW-0378">Hydrolase</keyword>
<dbReference type="InterPro" id="IPR001650">
    <property type="entry name" value="Helicase_C-like"/>
</dbReference>
<dbReference type="EMBL" id="KE125263">
    <property type="protein sequence ID" value="EPB69691.1"/>
    <property type="molecule type" value="Genomic_DNA"/>
</dbReference>
<dbReference type="CDD" id="cd17942">
    <property type="entry name" value="DEADc_DDX18"/>
    <property type="match status" value="1"/>
</dbReference>
<keyword evidence="17" id="KW-1185">Reference proteome</keyword>
<dbReference type="Gene3D" id="3.55.10.10">
    <property type="entry name" value="Archease domain"/>
    <property type="match status" value="1"/>
</dbReference>
<comment type="domain">
    <text evidence="13">The Q motif is unique to and characteristic of the DEAD box family of RNA helicases and controls ATP binding and hydrolysis.</text>
</comment>
<keyword evidence="8 12" id="KW-0067">ATP-binding</keyword>
<dbReference type="GO" id="GO:0003723">
    <property type="term" value="F:RNA binding"/>
    <property type="evidence" value="ECO:0007669"/>
    <property type="project" value="UniProtKB-UniRule"/>
</dbReference>
<dbReference type="InterPro" id="IPR000629">
    <property type="entry name" value="RNA-helicase_DEAD-box_CS"/>
</dbReference>
<dbReference type="Pfam" id="PF00270">
    <property type="entry name" value="DEAD"/>
    <property type="match status" value="1"/>
</dbReference>
<feature type="domain" description="Helicase ATP-binding" evidence="14">
    <location>
        <begin position="289"/>
        <end position="464"/>
    </location>
</feature>
<proteinExistence type="inferred from homology"/>
<dbReference type="SMART" id="SM01178">
    <property type="entry name" value="DUF4217"/>
    <property type="match status" value="1"/>
</dbReference>
<keyword evidence="7" id="KW-0106">Calcium</keyword>
<evidence type="ECO:0000256" key="13">
    <source>
        <dbReference type="RuleBase" id="RU365068"/>
    </source>
</evidence>
<organism evidence="16 17">
    <name type="scientific">Ancylostoma ceylanicum</name>
    <dbReference type="NCBI Taxonomy" id="53326"/>
    <lineage>
        <taxon>Eukaryota</taxon>
        <taxon>Metazoa</taxon>
        <taxon>Ecdysozoa</taxon>
        <taxon>Nematoda</taxon>
        <taxon>Chromadorea</taxon>
        <taxon>Rhabditida</taxon>
        <taxon>Rhabditina</taxon>
        <taxon>Rhabditomorpha</taxon>
        <taxon>Strongyloidea</taxon>
        <taxon>Ancylostomatidae</taxon>
        <taxon>Ancylostomatinae</taxon>
        <taxon>Ancylostoma</taxon>
    </lineage>
</organism>
<comment type="function">
    <text evidence="13">RNA helicase.</text>
</comment>
<dbReference type="AlphaFoldDB" id="A0A0D6LIB1"/>
<evidence type="ECO:0000313" key="16">
    <source>
        <dbReference type="EMBL" id="EPB69691.1"/>
    </source>
</evidence>
<dbReference type="PROSITE" id="PS51192">
    <property type="entry name" value="HELICASE_ATP_BIND_1"/>
    <property type="match status" value="1"/>
</dbReference>
<dbReference type="PROSITE" id="PS00039">
    <property type="entry name" value="DEAD_ATP_HELICASE"/>
    <property type="match status" value="1"/>
</dbReference>
<keyword evidence="6 12" id="KW-0347">Helicase</keyword>
<name>A0A0D6LIB1_9BILA</name>
<dbReference type="InterPro" id="IPR023572">
    <property type="entry name" value="Archease_dom"/>
</dbReference>
<dbReference type="GO" id="GO:0016887">
    <property type="term" value="F:ATP hydrolysis activity"/>
    <property type="evidence" value="ECO:0007669"/>
    <property type="project" value="RHEA"/>
</dbReference>
<dbReference type="InterPro" id="IPR025313">
    <property type="entry name" value="SPB4-like_CTE"/>
</dbReference>
<dbReference type="SUPFAM" id="SSF52540">
    <property type="entry name" value="P-loop containing nucleoside triphosphate hydrolases"/>
    <property type="match status" value="1"/>
</dbReference>
<dbReference type="FunFam" id="3.40.50.300:FF:000379">
    <property type="entry name" value="RNA helicase"/>
    <property type="match status" value="1"/>
</dbReference>
<gene>
    <name evidence="16" type="ORF">ANCCEY_11216</name>
</gene>
<dbReference type="PANTHER" id="PTHR24031">
    <property type="entry name" value="RNA HELICASE"/>
    <property type="match status" value="1"/>
</dbReference>
<dbReference type="CDD" id="cd18787">
    <property type="entry name" value="SF2_C_DEAD"/>
    <property type="match status" value="1"/>
</dbReference>
<keyword evidence="3" id="KW-0479">Metal-binding</keyword>
<dbReference type="Proteomes" id="UP000054495">
    <property type="component" value="Unassembled WGS sequence"/>
</dbReference>
<evidence type="ECO:0000256" key="7">
    <source>
        <dbReference type="ARBA" id="ARBA00022837"/>
    </source>
</evidence>
<evidence type="ECO:0000256" key="5">
    <source>
        <dbReference type="ARBA" id="ARBA00022801"/>
    </source>
</evidence>
<dbReference type="SUPFAM" id="SSF69819">
    <property type="entry name" value="MTH1598-like"/>
    <property type="match status" value="1"/>
</dbReference>
<evidence type="ECO:0000313" key="17">
    <source>
        <dbReference type="Proteomes" id="UP000054495"/>
    </source>
</evidence>
<evidence type="ECO:0000256" key="9">
    <source>
        <dbReference type="ARBA" id="ARBA00022884"/>
    </source>
</evidence>
<comment type="catalytic activity">
    <reaction evidence="11 13">
        <text>ATP + H2O = ADP + phosphate + H(+)</text>
        <dbReference type="Rhea" id="RHEA:13065"/>
        <dbReference type="ChEBI" id="CHEBI:15377"/>
        <dbReference type="ChEBI" id="CHEBI:15378"/>
        <dbReference type="ChEBI" id="CHEBI:30616"/>
        <dbReference type="ChEBI" id="CHEBI:43474"/>
        <dbReference type="ChEBI" id="CHEBI:456216"/>
        <dbReference type="EC" id="3.6.4.13"/>
    </reaction>
</comment>
<dbReference type="InterPro" id="IPR044773">
    <property type="entry name" value="DDX18/Has1_DEADc"/>
</dbReference>
<dbReference type="GO" id="GO:0005524">
    <property type="term" value="F:ATP binding"/>
    <property type="evidence" value="ECO:0007669"/>
    <property type="project" value="UniProtKB-UniRule"/>
</dbReference>
<dbReference type="GO" id="GO:0003724">
    <property type="term" value="F:RNA helicase activity"/>
    <property type="evidence" value="ECO:0007669"/>
    <property type="project" value="UniProtKB-EC"/>
</dbReference>
<evidence type="ECO:0000256" key="2">
    <source>
        <dbReference type="ARBA" id="ARBA00022694"/>
    </source>
</evidence>
<dbReference type="EC" id="3.6.4.13" evidence="13"/>
<evidence type="ECO:0000259" key="14">
    <source>
        <dbReference type="PROSITE" id="PS51192"/>
    </source>
</evidence>
<evidence type="ECO:0000256" key="12">
    <source>
        <dbReference type="RuleBase" id="RU000492"/>
    </source>
</evidence>
<evidence type="ECO:0000256" key="11">
    <source>
        <dbReference type="ARBA" id="ARBA00047984"/>
    </source>
</evidence>
<keyword evidence="9 13" id="KW-0694">RNA-binding</keyword>
<dbReference type="GO" id="GO:0046872">
    <property type="term" value="F:metal ion binding"/>
    <property type="evidence" value="ECO:0007669"/>
    <property type="project" value="UniProtKB-KW"/>
</dbReference>
<keyword evidence="4 12" id="KW-0547">Nucleotide-binding</keyword>
<dbReference type="SMART" id="SM00487">
    <property type="entry name" value="DEXDc"/>
    <property type="match status" value="1"/>
</dbReference>
<dbReference type="Pfam" id="PF00271">
    <property type="entry name" value="Helicase_C"/>
    <property type="match status" value="1"/>
</dbReference>
<dbReference type="GO" id="GO:0008033">
    <property type="term" value="P:tRNA processing"/>
    <property type="evidence" value="ECO:0007669"/>
    <property type="project" value="UniProtKB-KW"/>
</dbReference>
<evidence type="ECO:0000256" key="6">
    <source>
        <dbReference type="ARBA" id="ARBA00022806"/>
    </source>
</evidence>
<evidence type="ECO:0000256" key="10">
    <source>
        <dbReference type="ARBA" id="ARBA00024357"/>
    </source>
</evidence>
<keyword evidence="2" id="KW-0819">tRNA processing</keyword>
<feature type="domain" description="Helicase C-terminal" evidence="15">
    <location>
        <begin position="478"/>
        <end position="648"/>
    </location>
</feature>
<evidence type="ECO:0000259" key="15">
    <source>
        <dbReference type="PROSITE" id="PS51194"/>
    </source>
</evidence>
<evidence type="ECO:0000256" key="3">
    <source>
        <dbReference type="ARBA" id="ARBA00022723"/>
    </source>
</evidence>
<dbReference type="Pfam" id="PF01951">
    <property type="entry name" value="Archease"/>
    <property type="match status" value="1"/>
</dbReference>
<dbReference type="SMART" id="SM00490">
    <property type="entry name" value="HELICc"/>
    <property type="match status" value="1"/>
</dbReference>
<dbReference type="PROSITE" id="PS51194">
    <property type="entry name" value="HELICASE_CTER"/>
    <property type="match status" value="1"/>
</dbReference>
<dbReference type="GO" id="GO:0043186">
    <property type="term" value="C:P granule"/>
    <property type="evidence" value="ECO:0007669"/>
    <property type="project" value="UniProtKB-ARBA"/>
</dbReference>
<dbReference type="InterPro" id="IPR014001">
    <property type="entry name" value="Helicase_ATP-bd"/>
</dbReference>
<dbReference type="InterPro" id="IPR027417">
    <property type="entry name" value="P-loop_NTPase"/>
</dbReference>
<dbReference type="Gene3D" id="3.40.50.300">
    <property type="entry name" value="P-loop containing nucleotide triphosphate hydrolases"/>
    <property type="match status" value="2"/>
</dbReference>
<dbReference type="InterPro" id="IPR011545">
    <property type="entry name" value="DEAD/DEAH_box_helicase_dom"/>
</dbReference>
<comment type="similarity">
    <text evidence="10">Belongs to the DEAD box helicase family. DDX18/HAS1 subfamily.</text>
</comment>
<evidence type="ECO:0000256" key="1">
    <source>
        <dbReference type="ARBA" id="ARBA00007963"/>
    </source>
</evidence>
<evidence type="ECO:0000256" key="8">
    <source>
        <dbReference type="ARBA" id="ARBA00022840"/>
    </source>
</evidence>